<dbReference type="SUPFAM" id="SSF54928">
    <property type="entry name" value="RNA-binding domain, RBD"/>
    <property type="match status" value="1"/>
</dbReference>
<dbReference type="InterPro" id="IPR050886">
    <property type="entry name" value="RNA-binding_reg"/>
</dbReference>
<dbReference type="AlphaFoldDB" id="C0Z2U2"/>
<evidence type="ECO:0000256" key="2">
    <source>
        <dbReference type="PROSITE-ProRule" id="PRU00176"/>
    </source>
</evidence>
<reference evidence="4" key="1">
    <citation type="journal article" date="2009" name="DNA Res.">
        <title>Analysis of multiple occurrences of alternative splicing events in Arabidopsis thaliana using novel sequenced full-length cDNAs.</title>
        <authorList>
            <person name="Iida K."/>
            <person name="Fukami-Kobayashi K."/>
            <person name="Toyoda A."/>
            <person name="Sakaki Y."/>
            <person name="Kobayashi M."/>
            <person name="Seki M."/>
            <person name="Shinozaki K."/>
        </authorList>
    </citation>
    <scope>NUCLEOTIDE SEQUENCE</scope>
    <source>
        <tissue evidence="4">Rosette leaf</tissue>
    </source>
</reference>
<evidence type="ECO:0000313" key="4">
    <source>
        <dbReference type="EMBL" id="BAH57021.1"/>
    </source>
</evidence>
<protein>
    <submittedName>
        <fullName evidence="4">AT4G39260 protein</fullName>
    </submittedName>
</protein>
<accession>C0Z2U2</accession>
<dbReference type="SMR" id="C0Z2U2"/>
<organism evidence="4">
    <name type="scientific">Arabidopsis thaliana</name>
    <name type="common">Mouse-ear cress</name>
    <dbReference type="NCBI Taxonomy" id="3702"/>
    <lineage>
        <taxon>Eukaryota</taxon>
        <taxon>Viridiplantae</taxon>
        <taxon>Streptophyta</taxon>
        <taxon>Embryophyta</taxon>
        <taxon>Tracheophyta</taxon>
        <taxon>Spermatophyta</taxon>
        <taxon>Magnoliopsida</taxon>
        <taxon>eudicotyledons</taxon>
        <taxon>Gunneridae</taxon>
        <taxon>Pentapetalae</taxon>
        <taxon>rosids</taxon>
        <taxon>malvids</taxon>
        <taxon>Brassicales</taxon>
        <taxon>Brassicaceae</taxon>
        <taxon>Camelineae</taxon>
        <taxon>Arabidopsis</taxon>
    </lineage>
</organism>
<evidence type="ECO:0000256" key="1">
    <source>
        <dbReference type="ARBA" id="ARBA00022884"/>
    </source>
</evidence>
<dbReference type="PANTHER" id="PTHR48024">
    <property type="entry name" value="GEO13361P1-RELATED"/>
    <property type="match status" value="1"/>
</dbReference>
<keyword evidence="1 2" id="KW-0694">RNA-binding</keyword>
<dbReference type="PANTHER" id="PTHR48024:SF34">
    <property type="entry name" value="GLYCINE-RICH RNA-BINDING PROTEIN 8-RELATED"/>
    <property type="match status" value="1"/>
</dbReference>
<gene>
    <name evidence="4" type="ordered locus">At4g39260</name>
</gene>
<dbReference type="Gene3D" id="3.30.70.330">
    <property type="match status" value="1"/>
</dbReference>
<evidence type="ECO:0000259" key="3">
    <source>
        <dbReference type="PROSITE" id="PS50102"/>
    </source>
</evidence>
<proteinExistence type="evidence at transcript level"/>
<dbReference type="PROSITE" id="PS50102">
    <property type="entry name" value="RRM"/>
    <property type="match status" value="1"/>
</dbReference>
<dbReference type="InterPro" id="IPR000504">
    <property type="entry name" value="RRM_dom"/>
</dbReference>
<dbReference type="InterPro" id="IPR035979">
    <property type="entry name" value="RBD_domain_sf"/>
</dbReference>
<feature type="domain" description="RRM" evidence="3">
    <location>
        <begin position="6"/>
        <end position="51"/>
    </location>
</feature>
<dbReference type="GO" id="GO:0003723">
    <property type="term" value="F:RNA binding"/>
    <property type="evidence" value="ECO:0007669"/>
    <property type="project" value="UniProtKB-UniRule"/>
</dbReference>
<dbReference type="InterPro" id="IPR012677">
    <property type="entry name" value="Nucleotide-bd_a/b_plait_sf"/>
</dbReference>
<dbReference type="Pfam" id="PF00076">
    <property type="entry name" value="RRM_1"/>
    <property type="match status" value="1"/>
</dbReference>
<sequence length="51" mass="5884">MSEVEYRCFVGGLAWATNDEDLQRTFSQFGDVIDSKVCYTRDRSPGSSRFR</sequence>
<name>C0Z2U2_ARATH</name>
<dbReference type="ExpressionAtlas" id="C0Z2U2">
    <property type="expression patterns" value="baseline and differential"/>
</dbReference>
<dbReference type="EMBL" id="AK318906">
    <property type="protein sequence ID" value="BAH57021.1"/>
    <property type="molecule type" value="mRNA"/>
</dbReference>